<comment type="caution">
    <text evidence="2">The sequence shown here is derived from an EMBL/GenBank/DDBJ whole genome shotgun (WGS) entry which is preliminary data.</text>
</comment>
<keyword evidence="1" id="KW-0472">Membrane</keyword>
<keyword evidence="1" id="KW-0812">Transmembrane</keyword>
<protein>
    <submittedName>
        <fullName evidence="2">Uncharacterized protein</fullName>
    </submittedName>
</protein>
<dbReference type="AlphaFoldDB" id="A0A644YPT2"/>
<keyword evidence="1" id="KW-1133">Transmembrane helix</keyword>
<evidence type="ECO:0000256" key="1">
    <source>
        <dbReference type="SAM" id="Phobius"/>
    </source>
</evidence>
<gene>
    <name evidence="2" type="ORF">SDC9_77020</name>
</gene>
<evidence type="ECO:0000313" key="2">
    <source>
        <dbReference type="EMBL" id="MPM30470.1"/>
    </source>
</evidence>
<accession>A0A644YPT2</accession>
<name>A0A644YPT2_9ZZZZ</name>
<reference evidence="2" key="1">
    <citation type="submission" date="2019-08" db="EMBL/GenBank/DDBJ databases">
        <authorList>
            <person name="Kucharzyk K."/>
            <person name="Murdoch R.W."/>
            <person name="Higgins S."/>
            <person name="Loffler F."/>
        </authorList>
    </citation>
    <scope>NUCLEOTIDE SEQUENCE</scope>
</reference>
<organism evidence="2">
    <name type="scientific">bioreactor metagenome</name>
    <dbReference type="NCBI Taxonomy" id="1076179"/>
    <lineage>
        <taxon>unclassified sequences</taxon>
        <taxon>metagenomes</taxon>
        <taxon>ecological metagenomes</taxon>
    </lineage>
</organism>
<sequence>MESQTTAIESVFRFDQLHLQFQLLHFCLAHGKGFLRLCAIFFILLEILFGRDADNMFMRKDAAFVIVALFIDNDDLANIDSIPIIYDQFFVHFVLCLACFIIRDGPDRHKTNTNYVFHFLSPPEALSIGYSRA</sequence>
<feature type="transmembrane region" description="Helical" evidence="1">
    <location>
        <begin position="33"/>
        <end position="50"/>
    </location>
</feature>
<dbReference type="EMBL" id="VSSQ01005794">
    <property type="protein sequence ID" value="MPM30470.1"/>
    <property type="molecule type" value="Genomic_DNA"/>
</dbReference>
<proteinExistence type="predicted"/>